<dbReference type="GO" id="GO:0016301">
    <property type="term" value="F:kinase activity"/>
    <property type="evidence" value="ECO:0007669"/>
    <property type="project" value="UniProtKB-KW"/>
</dbReference>
<dbReference type="Gene3D" id="3.40.50.2020">
    <property type="match status" value="2"/>
</dbReference>
<dbReference type="GO" id="GO:0006164">
    <property type="term" value="P:purine nucleotide biosynthetic process"/>
    <property type="evidence" value="ECO:0007669"/>
    <property type="project" value="TreeGrafter"/>
</dbReference>
<dbReference type="InterPro" id="IPR029099">
    <property type="entry name" value="Pribosyltran_N"/>
</dbReference>
<comment type="similarity">
    <text evidence="2">Belongs to the ribose-phosphate pyrophosphokinase family.</text>
</comment>
<dbReference type="GO" id="GO:0005524">
    <property type="term" value="F:ATP binding"/>
    <property type="evidence" value="ECO:0007669"/>
    <property type="project" value="UniProtKB-KW"/>
</dbReference>
<dbReference type="PANTHER" id="PTHR10210">
    <property type="entry name" value="RIBOSE-PHOSPHATE DIPHOSPHOKINASE FAMILY MEMBER"/>
    <property type="match status" value="1"/>
</dbReference>
<dbReference type="GO" id="GO:0005737">
    <property type="term" value="C:cytoplasm"/>
    <property type="evidence" value="ECO:0007669"/>
    <property type="project" value="TreeGrafter"/>
</dbReference>
<dbReference type="Pfam" id="PF14572">
    <property type="entry name" value="Pribosyl_synth"/>
    <property type="match status" value="1"/>
</dbReference>
<dbReference type="InterPro" id="IPR005946">
    <property type="entry name" value="Rib-P_diPkinase"/>
</dbReference>
<evidence type="ECO:0000256" key="8">
    <source>
        <dbReference type="ARBA" id="ARBA00022840"/>
    </source>
</evidence>
<comment type="pathway">
    <text evidence="1">Metabolic intermediate biosynthesis; 5-phospho-alpha-D-ribose 1-diphosphate biosynthesis; 5-phospho-alpha-D-ribose 1-diphosphate from D-ribose 5-phosphate (route I): step 1/1.</text>
</comment>
<dbReference type="EMBL" id="JANTQA010000047">
    <property type="protein sequence ID" value="KAJ3431749.1"/>
    <property type="molecule type" value="Genomic_DNA"/>
</dbReference>
<gene>
    <name evidence="11" type="ORF">M0812_20670</name>
</gene>
<dbReference type="PANTHER" id="PTHR10210:SF32">
    <property type="entry name" value="RIBOSE-PHOSPHATE PYROPHOSPHOKINASE 2"/>
    <property type="match status" value="1"/>
</dbReference>
<feature type="domain" description="Ribose-phosphate pyrophosphokinase N-terminal" evidence="10">
    <location>
        <begin position="10"/>
        <end position="124"/>
    </location>
</feature>
<proteinExistence type="inferred from homology"/>
<dbReference type="InterPro" id="IPR029057">
    <property type="entry name" value="PRTase-like"/>
</dbReference>
<keyword evidence="6" id="KW-0547">Nucleotide-binding</keyword>
<keyword evidence="7" id="KW-0418">Kinase</keyword>
<dbReference type="InterPro" id="IPR000836">
    <property type="entry name" value="PRTase_dom"/>
</dbReference>
<keyword evidence="5" id="KW-0545">Nucleotide biosynthesis</keyword>
<evidence type="ECO:0000256" key="9">
    <source>
        <dbReference type="ARBA" id="ARBA00049535"/>
    </source>
</evidence>
<dbReference type="GO" id="GO:0002189">
    <property type="term" value="C:ribose phosphate diphosphokinase complex"/>
    <property type="evidence" value="ECO:0007669"/>
    <property type="project" value="TreeGrafter"/>
</dbReference>
<evidence type="ECO:0000256" key="6">
    <source>
        <dbReference type="ARBA" id="ARBA00022741"/>
    </source>
</evidence>
<evidence type="ECO:0000256" key="2">
    <source>
        <dbReference type="ARBA" id="ARBA00006478"/>
    </source>
</evidence>
<dbReference type="Pfam" id="PF13793">
    <property type="entry name" value="Pribosyltran_N"/>
    <property type="match status" value="1"/>
</dbReference>
<dbReference type="NCBIfam" id="TIGR01251">
    <property type="entry name" value="ribP_PPkin"/>
    <property type="match status" value="1"/>
</dbReference>
<dbReference type="GO" id="GO:0000287">
    <property type="term" value="F:magnesium ion binding"/>
    <property type="evidence" value="ECO:0007669"/>
    <property type="project" value="InterPro"/>
</dbReference>
<evidence type="ECO:0000313" key="11">
    <source>
        <dbReference type="EMBL" id="KAJ3431749.1"/>
    </source>
</evidence>
<dbReference type="GO" id="GO:0006015">
    <property type="term" value="P:5-phosphoribose 1-diphosphate biosynthetic process"/>
    <property type="evidence" value="ECO:0007669"/>
    <property type="project" value="TreeGrafter"/>
</dbReference>
<accession>A0AAV7YSF4</accession>
<keyword evidence="8" id="KW-0067">ATP-binding</keyword>
<dbReference type="CDD" id="cd06223">
    <property type="entry name" value="PRTases_typeI"/>
    <property type="match status" value="1"/>
</dbReference>
<evidence type="ECO:0000256" key="4">
    <source>
        <dbReference type="ARBA" id="ARBA00022679"/>
    </source>
</evidence>
<name>A0AAV7YSF4_9EUKA</name>
<evidence type="ECO:0000256" key="5">
    <source>
        <dbReference type="ARBA" id="ARBA00022727"/>
    </source>
</evidence>
<evidence type="ECO:0000256" key="1">
    <source>
        <dbReference type="ARBA" id="ARBA00004996"/>
    </source>
</evidence>
<protein>
    <recommendedName>
        <fullName evidence="3">ribose-phosphate diphosphokinase</fullName>
        <ecNumber evidence="3">2.7.6.1</ecNumber>
    </recommendedName>
</protein>
<dbReference type="SMART" id="SM01400">
    <property type="entry name" value="Pribosyltran_N"/>
    <property type="match status" value="1"/>
</dbReference>
<dbReference type="SUPFAM" id="SSF53271">
    <property type="entry name" value="PRTase-like"/>
    <property type="match status" value="2"/>
</dbReference>
<sequence>MSKHTFKGLVFSTETSSYFADLLLEKLPNFRRGSLTIKKFSDGETYHRVGIDEEYPIEGNTCIFVSSTHRDEDFLILLRVGMSMSNFGAKKLIFVIPYFGYSTISRASKSGEVVVAKTSCRMLSCIPICTNGNLFLLLDLHDHGTCNYFEGSSVRRELYAESTLISSFHKLNIPKEDLVVGCANLGRTKWANSYATKLEAGFAIYRSNWVGKTNEIQTLQVIGDVKGKVVCLYDDIISTGNTIVSAANAFLESGAKKIYAMCTHLALQHKKFIQILIDSPIELFFVTNSHPMSQCEEILNSDKFVVNDITTTFSKYI</sequence>
<evidence type="ECO:0000256" key="7">
    <source>
        <dbReference type="ARBA" id="ARBA00022777"/>
    </source>
</evidence>
<evidence type="ECO:0000256" key="3">
    <source>
        <dbReference type="ARBA" id="ARBA00013247"/>
    </source>
</evidence>
<organism evidence="11 12">
    <name type="scientific">Anaeramoeba flamelloides</name>
    <dbReference type="NCBI Taxonomy" id="1746091"/>
    <lineage>
        <taxon>Eukaryota</taxon>
        <taxon>Metamonada</taxon>
        <taxon>Anaeramoebidae</taxon>
        <taxon>Anaeramoeba</taxon>
    </lineage>
</organism>
<dbReference type="EC" id="2.7.6.1" evidence="3"/>
<dbReference type="AlphaFoldDB" id="A0AAV7YSF4"/>
<dbReference type="GO" id="GO:0004749">
    <property type="term" value="F:ribose phosphate diphosphokinase activity"/>
    <property type="evidence" value="ECO:0007669"/>
    <property type="project" value="UniProtKB-EC"/>
</dbReference>
<comment type="catalytic activity">
    <reaction evidence="9">
        <text>D-ribose 5-phosphate + ATP = 5-phospho-alpha-D-ribose 1-diphosphate + AMP + H(+)</text>
        <dbReference type="Rhea" id="RHEA:15609"/>
        <dbReference type="ChEBI" id="CHEBI:15378"/>
        <dbReference type="ChEBI" id="CHEBI:30616"/>
        <dbReference type="ChEBI" id="CHEBI:58017"/>
        <dbReference type="ChEBI" id="CHEBI:78346"/>
        <dbReference type="ChEBI" id="CHEBI:456215"/>
        <dbReference type="EC" id="2.7.6.1"/>
    </reaction>
</comment>
<reference evidence="11" key="1">
    <citation type="submission" date="2022-08" db="EMBL/GenBank/DDBJ databases">
        <title>Novel sulphate-reducing endosymbionts in the free-living metamonad Anaeramoeba.</title>
        <authorList>
            <person name="Jerlstrom-Hultqvist J."/>
            <person name="Cepicka I."/>
            <person name="Gallot-Lavallee L."/>
            <person name="Salas-Leiva D."/>
            <person name="Curtis B.A."/>
            <person name="Zahonova K."/>
            <person name="Pipaliya S."/>
            <person name="Dacks J."/>
            <person name="Roger A.J."/>
        </authorList>
    </citation>
    <scope>NUCLEOTIDE SEQUENCE</scope>
    <source>
        <strain evidence="11">Busselton2</strain>
    </source>
</reference>
<comment type="caution">
    <text evidence="11">The sequence shown here is derived from an EMBL/GenBank/DDBJ whole genome shotgun (WGS) entry which is preliminary data.</text>
</comment>
<dbReference type="Proteomes" id="UP001146793">
    <property type="component" value="Unassembled WGS sequence"/>
</dbReference>
<evidence type="ECO:0000313" key="12">
    <source>
        <dbReference type="Proteomes" id="UP001146793"/>
    </source>
</evidence>
<evidence type="ECO:0000259" key="10">
    <source>
        <dbReference type="Pfam" id="PF13793"/>
    </source>
</evidence>
<keyword evidence="4" id="KW-0808">Transferase</keyword>